<dbReference type="InterPro" id="IPR006204">
    <property type="entry name" value="GHMP_kinase_N_dom"/>
</dbReference>
<dbReference type="PROSITE" id="PS00627">
    <property type="entry name" value="GHMP_KINASES_ATP"/>
    <property type="match status" value="1"/>
</dbReference>
<dbReference type="PANTHER" id="PTHR10457:SF7">
    <property type="entry name" value="GALACTOKINASE-RELATED"/>
    <property type="match status" value="1"/>
</dbReference>
<dbReference type="Pfam" id="PF08544">
    <property type="entry name" value="GHMP_kinases_C"/>
    <property type="match status" value="1"/>
</dbReference>
<dbReference type="RefSeq" id="WP_269444487.1">
    <property type="nucleotide sequence ID" value="NZ_CP097463.1"/>
</dbReference>
<dbReference type="Gene3D" id="3.30.230.10">
    <property type="match status" value="1"/>
</dbReference>
<evidence type="ECO:0000256" key="1">
    <source>
        <dbReference type="ARBA" id="ARBA00006566"/>
    </source>
</evidence>
<dbReference type="EMBL" id="CP097463">
    <property type="protein sequence ID" value="WAX57938.1"/>
    <property type="molecule type" value="Genomic_DNA"/>
</dbReference>
<name>A0ABY7JZD5_9ACTN</name>
<proteinExistence type="inferred from homology"/>
<keyword evidence="6" id="KW-0299">Galactose metabolism</keyword>
<keyword evidence="4" id="KW-0418">Kinase</keyword>
<evidence type="ECO:0000259" key="10">
    <source>
        <dbReference type="Pfam" id="PF10509"/>
    </source>
</evidence>
<evidence type="ECO:0000256" key="3">
    <source>
        <dbReference type="ARBA" id="ARBA00022741"/>
    </source>
</evidence>
<dbReference type="PANTHER" id="PTHR10457">
    <property type="entry name" value="MEVALONATE KINASE/GALACTOKINASE"/>
    <property type="match status" value="1"/>
</dbReference>
<dbReference type="InterPro" id="IPR000705">
    <property type="entry name" value="Galactokinase"/>
</dbReference>
<keyword evidence="5" id="KW-0067">ATP-binding</keyword>
<sequence length="370" mass="38924">MPRTSATWAAPGRVNLIGEHTDYNLGFALPFAIEQSCTATVTVVDGTGLVIRSAQREDTVTLAEDDVRPGADLDWAGYVAGVVWAVRRDGARVPGLDIHVDSTVPVGAGLSSSAALACSVALAVQDVLGLGLDRDALLALTRSVENDFVGAPTGGLDQLAALRCVPGHALFCDLRSLQTRQVELDVTGHRLAILVIDTRAHHAHASGEYRERRDGCERAAALLGLTSLRELDMAGLASALERLPGDELRRYTRHVVTENERVLRTVELLDAGEPESIGPLLTASHASLRDDYRITVPELDVAVEVALRTGALGARMTGGGFGGSVIALLPAELVPACERAVAEAFAAHGFLEPRTFVTAAAGGAREVVPG</sequence>
<keyword evidence="12" id="KW-1185">Reference proteome</keyword>
<organism evidence="11 12">
    <name type="scientific">Jatrophihabitans cynanchi</name>
    <dbReference type="NCBI Taxonomy" id="2944128"/>
    <lineage>
        <taxon>Bacteria</taxon>
        <taxon>Bacillati</taxon>
        <taxon>Actinomycetota</taxon>
        <taxon>Actinomycetes</taxon>
        <taxon>Jatrophihabitantales</taxon>
        <taxon>Jatrophihabitantaceae</taxon>
        <taxon>Jatrophihabitans</taxon>
    </lineage>
</organism>
<gene>
    <name evidence="11" type="primary">galK</name>
    <name evidence="11" type="ORF">M6B22_04025</name>
</gene>
<evidence type="ECO:0000256" key="7">
    <source>
        <dbReference type="NCBIfam" id="TIGR00131"/>
    </source>
</evidence>
<dbReference type="InterPro" id="IPR019741">
    <property type="entry name" value="Galactokinase_CS"/>
</dbReference>
<evidence type="ECO:0000256" key="4">
    <source>
        <dbReference type="ARBA" id="ARBA00022777"/>
    </source>
</evidence>
<evidence type="ECO:0000259" key="9">
    <source>
        <dbReference type="Pfam" id="PF08544"/>
    </source>
</evidence>
<accession>A0ABY7JZD5</accession>
<dbReference type="Pfam" id="PF00288">
    <property type="entry name" value="GHMP_kinases_N"/>
    <property type="match status" value="1"/>
</dbReference>
<dbReference type="Gene3D" id="3.30.70.890">
    <property type="entry name" value="GHMP kinase, C-terminal domain"/>
    <property type="match status" value="1"/>
</dbReference>
<keyword evidence="2 11" id="KW-0808">Transferase</keyword>
<evidence type="ECO:0000256" key="5">
    <source>
        <dbReference type="ARBA" id="ARBA00022840"/>
    </source>
</evidence>
<evidence type="ECO:0000256" key="6">
    <source>
        <dbReference type="ARBA" id="ARBA00023144"/>
    </source>
</evidence>
<dbReference type="InterPro" id="IPR006203">
    <property type="entry name" value="GHMP_knse_ATP-bd_CS"/>
</dbReference>
<dbReference type="GO" id="GO:0004335">
    <property type="term" value="F:galactokinase activity"/>
    <property type="evidence" value="ECO:0007669"/>
    <property type="project" value="UniProtKB-EC"/>
</dbReference>
<dbReference type="PRINTS" id="PR00959">
    <property type="entry name" value="MEVGALKINASE"/>
</dbReference>
<dbReference type="PIRSF" id="PIRSF000530">
    <property type="entry name" value="Galactokinase"/>
    <property type="match status" value="1"/>
</dbReference>
<dbReference type="InterPro" id="IPR019539">
    <property type="entry name" value="GalKase_N"/>
</dbReference>
<feature type="domain" description="GHMP kinase C-terminal" evidence="9">
    <location>
        <begin position="266"/>
        <end position="346"/>
    </location>
</feature>
<reference evidence="11" key="1">
    <citation type="submission" date="2022-05" db="EMBL/GenBank/DDBJ databases">
        <title>Jatrophihabitans sp. SB3-54 whole genome sequence.</title>
        <authorList>
            <person name="Suh M.K."/>
            <person name="Eom M.K."/>
            <person name="Kim J.S."/>
            <person name="Kim H.S."/>
            <person name="Do H.E."/>
            <person name="Shin Y.K."/>
            <person name="Lee J.-S."/>
        </authorList>
    </citation>
    <scope>NUCLEOTIDE SEQUENCE</scope>
    <source>
        <strain evidence="11">SB3-54</strain>
    </source>
</reference>
<dbReference type="PRINTS" id="PR00473">
    <property type="entry name" value="GALCTOKINASE"/>
</dbReference>
<protein>
    <recommendedName>
        <fullName evidence="7">Galactokinase</fullName>
        <ecNumber evidence="7">2.7.1.6</ecNumber>
    </recommendedName>
</protein>
<evidence type="ECO:0000313" key="11">
    <source>
        <dbReference type="EMBL" id="WAX57938.1"/>
    </source>
</evidence>
<evidence type="ECO:0000259" key="8">
    <source>
        <dbReference type="Pfam" id="PF00288"/>
    </source>
</evidence>
<dbReference type="Pfam" id="PF10509">
    <property type="entry name" value="GalKase_gal_bdg"/>
    <property type="match status" value="1"/>
</dbReference>
<dbReference type="SUPFAM" id="SSF55060">
    <property type="entry name" value="GHMP Kinase, C-terminal domain"/>
    <property type="match status" value="1"/>
</dbReference>
<feature type="domain" description="GHMP kinase N-terminal" evidence="8">
    <location>
        <begin position="78"/>
        <end position="162"/>
    </location>
</feature>
<comment type="similarity">
    <text evidence="1">Belongs to the GHMP kinase family. GalK subfamily.</text>
</comment>
<dbReference type="InterPro" id="IPR013750">
    <property type="entry name" value="GHMP_kinase_C_dom"/>
</dbReference>
<dbReference type="PROSITE" id="PS00106">
    <property type="entry name" value="GALACTOKINASE"/>
    <property type="match status" value="1"/>
</dbReference>
<feature type="domain" description="Galactokinase N-terminal" evidence="10">
    <location>
        <begin position="6"/>
        <end position="41"/>
    </location>
</feature>
<dbReference type="Proteomes" id="UP001164693">
    <property type="component" value="Chromosome"/>
</dbReference>
<evidence type="ECO:0000313" key="12">
    <source>
        <dbReference type="Proteomes" id="UP001164693"/>
    </source>
</evidence>
<dbReference type="InterPro" id="IPR014721">
    <property type="entry name" value="Ribsml_uS5_D2-typ_fold_subgr"/>
</dbReference>
<dbReference type="SUPFAM" id="SSF54211">
    <property type="entry name" value="Ribosomal protein S5 domain 2-like"/>
    <property type="match status" value="1"/>
</dbReference>
<keyword evidence="3" id="KW-0547">Nucleotide-binding</keyword>
<dbReference type="NCBIfam" id="TIGR00131">
    <property type="entry name" value="gal_kin"/>
    <property type="match status" value="1"/>
</dbReference>
<dbReference type="EC" id="2.7.1.6" evidence="7"/>
<evidence type="ECO:0000256" key="2">
    <source>
        <dbReference type="ARBA" id="ARBA00022679"/>
    </source>
</evidence>
<dbReference type="InterPro" id="IPR006206">
    <property type="entry name" value="Mevalonate/galactokinase"/>
</dbReference>
<keyword evidence="6" id="KW-0119">Carbohydrate metabolism</keyword>
<dbReference type="InterPro" id="IPR020568">
    <property type="entry name" value="Ribosomal_Su5_D2-typ_SF"/>
</dbReference>
<dbReference type="InterPro" id="IPR036554">
    <property type="entry name" value="GHMP_kinase_C_sf"/>
</dbReference>